<evidence type="ECO:0000259" key="3">
    <source>
        <dbReference type="SMART" id="SM00829"/>
    </source>
</evidence>
<keyword evidence="5" id="KW-1185">Reference proteome</keyword>
<reference evidence="4" key="1">
    <citation type="journal article" date="2014" name="Int. J. Syst. Evol. Microbiol.">
        <title>Complete genome sequence of Corynebacterium casei LMG S-19264T (=DSM 44701T), isolated from a smear-ripened cheese.</title>
        <authorList>
            <consortium name="US DOE Joint Genome Institute (JGI-PGF)"/>
            <person name="Walter F."/>
            <person name="Albersmeier A."/>
            <person name="Kalinowski J."/>
            <person name="Ruckert C."/>
        </authorList>
    </citation>
    <scope>NUCLEOTIDE SEQUENCE</scope>
    <source>
        <strain evidence="4">CGMCC 1.15966</strain>
    </source>
</reference>
<keyword evidence="1" id="KW-0521">NADP</keyword>
<dbReference type="RefSeq" id="WP_182498680.1">
    <property type="nucleotide sequence ID" value="NZ_BMKM01000007.1"/>
</dbReference>
<dbReference type="NCBIfam" id="TIGR02824">
    <property type="entry name" value="quinone_pig3"/>
    <property type="match status" value="1"/>
</dbReference>
<dbReference type="InterPro" id="IPR011032">
    <property type="entry name" value="GroES-like_sf"/>
</dbReference>
<accession>A0A8H9KV20</accession>
<dbReference type="CDD" id="cd05276">
    <property type="entry name" value="p53_inducible_oxidoreductase"/>
    <property type="match status" value="1"/>
</dbReference>
<feature type="domain" description="Enoyl reductase (ER)" evidence="3">
    <location>
        <begin position="10"/>
        <end position="320"/>
    </location>
</feature>
<dbReference type="Gene3D" id="3.90.180.10">
    <property type="entry name" value="Medium-chain alcohol dehydrogenases, catalytic domain"/>
    <property type="match status" value="1"/>
</dbReference>
<keyword evidence="2" id="KW-0560">Oxidoreductase</keyword>
<dbReference type="SUPFAM" id="SSF50129">
    <property type="entry name" value="GroES-like"/>
    <property type="match status" value="1"/>
</dbReference>
<dbReference type="AlphaFoldDB" id="A0A8H9KV20"/>
<proteinExistence type="predicted"/>
<dbReference type="Proteomes" id="UP000614460">
    <property type="component" value="Unassembled WGS sequence"/>
</dbReference>
<dbReference type="Pfam" id="PF13602">
    <property type="entry name" value="ADH_zinc_N_2"/>
    <property type="match status" value="1"/>
</dbReference>
<dbReference type="EMBL" id="BMKM01000007">
    <property type="protein sequence ID" value="GGE27372.1"/>
    <property type="molecule type" value="Genomic_DNA"/>
</dbReference>
<dbReference type="InterPro" id="IPR014189">
    <property type="entry name" value="Quinone_OxRdtase_PIG3"/>
</dbReference>
<evidence type="ECO:0000313" key="4">
    <source>
        <dbReference type="EMBL" id="GGE27372.1"/>
    </source>
</evidence>
<dbReference type="PANTHER" id="PTHR48106:SF18">
    <property type="entry name" value="QUINONE OXIDOREDUCTASE PIG3"/>
    <property type="match status" value="1"/>
</dbReference>
<reference evidence="4" key="2">
    <citation type="submission" date="2020-09" db="EMBL/GenBank/DDBJ databases">
        <authorList>
            <person name="Sun Q."/>
            <person name="Zhou Y."/>
        </authorList>
    </citation>
    <scope>NUCLEOTIDE SEQUENCE</scope>
    <source>
        <strain evidence="4">CGMCC 1.15966</strain>
    </source>
</reference>
<dbReference type="InterPro" id="IPR013154">
    <property type="entry name" value="ADH-like_N"/>
</dbReference>
<dbReference type="InterPro" id="IPR036291">
    <property type="entry name" value="NAD(P)-bd_dom_sf"/>
</dbReference>
<dbReference type="InterPro" id="IPR020843">
    <property type="entry name" value="ER"/>
</dbReference>
<comment type="caution">
    <text evidence="4">The sequence shown here is derived from an EMBL/GenBank/DDBJ whole genome shotgun (WGS) entry which is preliminary data.</text>
</comment>
<protein>
    <submittedName>
        <fullName evidence="4">NAD(P)H quinone oxidoreductase</fullName>
    </submittedName>
</protein>
<organism evidence="4 5">
    <name type="scientific">Sphingobacterium cellulitidis</name>
    <dbReference type="NCBI Taxonomy" id="1768011"/>
    <lineage>
        <taxon>Bacteria</taxon>
        <taxon>Pseudomonadati</taxon>
        <taxon>Bacteroidota</taxon>
        <taxon>Sphingobacteriia</taxon>
        <taxon>Sphingobacteriales</taxon>
        <taxon>Sphingobacteriaceae</taxon>
        <taxon>Sphingobacterium</taxon>
    </lineage>
</organism>
<gene>
    <name evidence="4" type="ORF">GCM10011516_26310</name>
</gene>
<sequence>MKAAVMKGFGGPEVFEIENLEDLIPKGEEVLIEVKAAGINRPDVFQRKGNYPAMEGVPQDIPGLEVSGIIRSVGPSARRFKVGDSVMALLPGAGYASQVCVSERVCLQKPKNLSFEEAAALPETIYTVWNNLFERGGLRKADHVLIHGGTGGIGSIAIQLAKSFGAIVFTTVGSEEKKVIALELGADIAINYKEEDFEKVLKDLGVDVVLDSIGGEYFHKHLNILNEDGRLVQINAIAGAKVELNLLKLMQKRILLTGSTLRSRDIEFKSRLTKEIETNILPLIENGELKPLLTKIYPLEEVVAAHRDFESSEQYGKIVLRMES</sequence>
<evidence type="ECO:0000313" key="5">
    <source>
        <dbReference type="Proteomes" id="UP000614460"/>
    </source>
</evidence>
<evidence type="ECO:0000256" key="1">
    <source>
        <dbReference type="ARBA" id="ARBA00022857"/>
    </source>
</evidence>
<dbReference type="SUPFAM" id="SSF51735">
    <property type="entry name" value="NAD(P)-binding Rossmann-fold domains"/>
    <property type="match status" value="1"/>
</dbReference>
<dbReference type="Gene3D" id="3.40.50.720">
    <property type="entry name" value="NAD(P)-binding Rossmann-like Domain"/>
    <property type="match status" value="1"/>
</dbReference>
<dbReference type="PANTHER" id="PTHR48106">
    <property type="entry name" value="QUINONE OXIDOREDUCTASE PIG3-RELATED"/>
    <property type="match status" value="1"/>
</dbReference>
<dbReference type="Pfam" id="PF08240">
    <property type="entry name" value="ADH_N"/>
    <property type="match status" value="1"/>
</dbReference>
<dbReference type="SMART" id="SM00829">
    <property type="entry name" value="PKS_ER"/>
    <property type="match status" value="1"/>
</dbReference>
<evidence type="ECO:0000256" key="2">
    <source>
        <dbReference type="ARBA" id="ARBA00023002"/>
    </source>
</evidence>
<dbReference type="GO" id="GO:0016651">
    <property type="term" value="F:oxidoreductase activity, acting on NAD(P)H"/>
    <property type="evidence" value="ECO:0007669"/>
    <property type="project" value="TreeGrafter"/>
</dbReference>
<dbReference type="GO" id="GO:0070402">
    <property type="term" value="F:NADPH binding"/>
    <property type="evidence" value="ECO:0007669"/>
    <property type="project" value="TreeGrafter"/>
</dbReference>
<name>A0A8H9KV20_9SPHI</name>